<sequence>MLLFSVFVLKLHINGLTASNYTLKPDVLLFPPAPFFSFKYIDRISTINDISKGIDLQAHLMNGEVSISKLICELLPSSDGDVAFHQICKFLPKCHINCINTV</sequence>
<dbReference type="PaxDb" id="6239-Y51A2B.9"/>
<dbReference type="RefSeq" id="NP_001123053.1">
    <property type="nucleotide sequence ID" value="NM_001129581.1"/>
</dbReference>
<dbReference type="InterPro" id="IPR003125">
    <property type="entry name" value="WSN"/>
</dbReference>
<evidence type="ECO:0000313" key="4">
    <source>
        <dbReference type="Proteomes" id="UP000001940"/>
    </source>
</evidence>
<proteinExistence type="predicted"/>
<dbReference type="AlphaFoldDB" id="A8DZ47"/>
<dbReference type="Bgee" id="WBGene00050907">
    <property type="expression patterns" value="Expressed in adult organism and 1 other cell type or tissue"/>
</dbReference>
<dbReference type="UCSC" id="Y51A2B.9">
    <property type="organism name" value="c. elegans"/>
</dbReference>
<dbReference type="HOGENOM" id="CLU_179521_0_0_1"/>
<evidence type="ECO:0000259" key="2">
    <source>
        <dbReference type="Pfam" id="PF02206"/>
    </source>
</evidence>
<accession>A8DZ47</accession>
<feature type="signal peptide" evidence="1">
    <location>
        <begin position="1"/>
        <end position="18"/>
    </location>
</feature>
<gene>
    <name evidence="3" type="ORF">CELE_Y51A2B.9</name>
    <name evidence="3 5" type="ORF">Y51A2B.9</name>
</gene>
<dbReference type="AGR" id="WB:WBGene00050907"/>
<evidence type="ECO:0000256" key="1">
    <source>
        <dbReference type="SAM" id="SignalP"/>
    </source>
</evidence>
<dbReference type="CTD" id="6418808"/>
<keyword evidence="1" id="KW-0732">Signal</keyword>
<dbReference type="PhylomeDB" id="A8DZ47"/>
<feature type="chain" id="PRO_5002720843" description="Domain of unknown function WSN domain-containing protein" evidence="1">
    <location>
        <begin position="19"/>
        <end position="102"/>
    </location>
</feature>
<evidence type="ECO:0000313" key="5">
    <source>
        <dbReference type="WormBase" id="Y51A2B.9"/>
    </source>
</evidence>
<dbReference type="Proteomes" id="UP000001940">
    <property type="component" value="Chromosome V"/>
</dbReference>
<keyword evidence="4" id="KW-1185">Reference proteome</keyword>
<dbReference type="KEGG" id="cel:CELE_Y51A2B.9"/>
<name>A8DZ47_CAEEL</name>
<evidence type="ECO:0000313" key="3">
    <source>
        <dbReference type="EMBL" id="CAP09188.1"/>
    </source>
</evidence>
<dbReference type="EMBL" id="BX284605">
    <property type="protein sequence ID" value="CAP09188.1"/>
    <property type="molecule type" value="Genomic_DNA"/>
</dbReference>
<dbReference type="WormBase" id="Y51A2B.9">
    <property type="protein sequence ID" value="CE41597"/>
    <property type="gene ID" value="WBGene00050907"/>
</dbReference>
<dbReference type="Pfam" id="PF02206">
    <property type="entry name" value="WSN"/>
    <property type="match status" value="1"/>
</dbReference>
<organism evidence="3 4">
    <name type="scientific">Caenorhabditis elegans</name>
    <dbReference type="NCBI Taxonomy" id="6239"/>
    <lineage>
        <taxon>Eukaryota</taxon>
        <taxon>Metazoa</taxon>
        <taxon>Ecdysozoa</taxon>
        <taxon>Nematoda</taxon>
        <taxon>Chromadorea</taxon>
        <taxon>Rhabditida</taxon>
        <taxon>Rhabditina</taxon>
        <taxon>Rhabditomorpha</taxon>
        <taxon>Rhabditoidea</taxon>
        <taxon>Rhabditidae</taxon>
        <taxon>Peloderinae</taxon>
        <taxon>Caenorhabditis</taxon>
    </lineage>
</organism>
<feature type="domain" description="Domain of unknown function WSN" evidence="2">
    <location>
        <begin position="40"/>
        <end position="84"/>
    </location>
</feature>
<dbReference type="InParanoid" id="A8DZ47"/>
<dbReference type="GeneID" id="6418808"/>
<protein>
    <recommendedName>
        <fullName evidence="2">Domain of unknown function WSN domain-containing protein</fullName>
    </recommendedName>
</protein>
<reference evidence="3 4" key="1">
    <citation type="journal article" date="1998" name="Science">
        <title>Genome sequence of the nematode C. elegans: a platform for investigating biology.</title>
        <authorList>
            <consortium name="The C. elegans sequencing consortium"/>
            <person name="Sulson J.E."/>
            <person name="Waterston R."/>
        </authorList>
    </citation>
    <scope>NUCLEOTIDE SEQUENCE [LARGE SCALE GENOMIC DNA]</scope>
    <source>
        <strain evidence="3 4">Bristol N2</strain>
    </source>
</reference>